<comment type="caution">
    <text evidence="13">The sequence shown here is derived from an EMBL/GenBank/DDBJ whole genome shotgun (WGS) entry which is preliminary data.</text>
</comment>
<organism evidence="13">
    <name type="scientific">Candidatus Berkiella aquae</name>
    <dbReference type="NCBI Taxonomy" id="295108"/>
    <lineage>
        <taxon>Bacteria</taxon>
        <taxon>Pseudomonadati</taxon>
        <taxon>Pseudomonadota</taxon>
        <taxon>Gammaproteobacteria</taxon>
        <taxon>Candidatus Berkiellales</taxon>
        <taxon>Candidatus Berkiellaceae</taxon>
        <taxon>Candidatus Berkiella</taxon>
    </lineage>
</organism>
<dbReference type="STRING" id="295108.HT99x_02553"/>
<keyword evidence="7 10" id="KW-0456">Lyase</keyword>
<evidence type="ECO:0000256" key="10">
    <source>
        <dbReference type="HAMAP-Rule" id="MF_00278"/>
    </source>
</evidence>
<comment type="function">
    <text evidence="10">IGPS catalyzes the conversion of PRFAR and glutamine to IGP, AICAR and glutamate. The HisH subunit catalyzes the hydrolysis of glutamine to glutamate and ammonia as part of the synthesis of IGP and AICAR. The resulting ammonia molecule is channeled to the active site of HisF.</text>
</comment>
<keyword evidence="4 10" id="KW-0378">Hydrolase</keyword>
<proteinExistence type="inferred from homology"/>
<evidence type="ECO:0000256" key="2">
    <source>
        <dbReference type="ARBA" id="ARBA00011152"/>
    </source>
</evidence>
<dbReference type="Gene3D" id="3.40.50.880">
    <property type="match status" value="1"/>
</dbReference>
<name>A0A0Q9YI90_9GAMM</name>
<dbReference type="EC" id="4.3.2.10" evidence="10"/>
<evidence type="ECO:0000256" key="8">
    <source>
        <dbReference type="ARBA" id="ARBA00047838"/>
    </source>
</evidence>
<reference evidence="14" key="3">
    <citation type="submission" date="2021-06" db="EMBL/GenBank/DDBJ databases">
        <title>Genomic Description and Analysis of Intracellular Bacteria, Candidatus Berkiella cookevillensis and Candidatus Berkiella aquae.</title>
        <authorList>
            <person name="Kidane D.T."/>
            <person name="Mehari Y.T."/>
            <person name="Rice F.C."/>
            <person name="Arivett B.A."/>
            <person name="Farone A.L."/>
            <person name="Berk S.G."/>
            <person name="Farone M.B."/>
        </authorList>
    </citation>
    <scope>NUCLEOTIDE SEQUENCE</scope>
    <source>
        <strain evidence="14">HT99</strain>
    </source>
</reference>
<keyword evidence="13" id="KW-0808">Transferase</keyword>
<reference evidence="13" key="1">
    <citation type="submission" date="2015-09" db="EMBL/GenBank/DDBJ databases">
        <title>Draft Genome Sequences of Two Novel Amoeba-resistant Intranuclear Bacteria, Candidatus Berkiella cookevillensis and Candidatus Berkiella aquae.</title>
        <authorList>
            <person name="Mehari Y.T."/>
            <person name="Arivett B.A."/>
            <person name="Farone A.L."/>
            <person name="Gunderson J.H."/>
            <person name="Farone M.B."/>
        </authorList>
    </citation>
    <scope>NUCLEOTIDE SEQUENCE [LARGE SCALE GENOMIC DNA]</scope>
    <source>
        <strain evidence="13">HT99</strain>
    </source>
</reference>
<dbReference type="OrthoDB" id="9807137at2"/>
<dbReference type="InterPro" id="IPR010139">
    <property type="entry name" value="Imidazole-glycPsynth_HisH"/>
</dbReference>
<dbReference type="RefSeq" id="WP_075067158.1">
    <property type="nucleotide sequence ID" value="NZ_LKAJ02000001.1"/>
</dbReference>
<gene>
    <name evidence="13" type="primary">hisH_2</name>
    <name evidence="10 14" type="synonym">hisH</name>
    <name evidence="14" type="ORF">HT99x_012880</name>
    <name evidence="13" type="ORF">HT99x_02553</name>
</gene>
<evidence type="ECO:0000256" key="11">
    <source>
        <dbReference type="PIRSR" id="PIRSR000495-1"/>
    </source>
</evidence>
<dbReference type="AlphaFoldDB" id="A0A0Q9YI90"/>
<dbReference type="Pfam" id="PF00117">
    <property type="entry name" value="GATase"/>
    <property type="match status" value="1"/>
</dbReference>
<comment type="subunit">
    <text evidence="2 10">Heterodimer of HisH and HisF.</text>
</comment>
<dbReference type="UniPathway" id="UPA00031">
    <property type="reaction ID" value="UER00010"/>
</dbReference>
<evidence type="ECO:0000256" key="1">
    <source>
        <dbReference type="ARBA" id="ARBA00005091"/>
    </source>
</evidence>
<dbReference type="InterPro" id="IPR017926">
    <property type="entry name" value="GATASE"/>
</dbReference>
<evidence type="ECO:0000256" key="9">
    <source>
        <dbReference type="ARBA" id="ARBA00049534"/>
    </source>
</evidence>
<dbReference type="GO" id="GO:0000105">
    <property type="term" value="P:L-histidine biosynthetic process"/>
    <property type="evidence" value="ECO:0007669"/>
    <property type="project" value="UniProtKB-UniRule"/>
</dbReference>
<dbReference type="NCBIfam" id="TIGR01855">
    <property type="entry name" value="IMP_synth_hisH"/>
    <property type="match status" value="1"/>
</dbReference>
<feature type="domain" description="Glutamine amidotransferase" evidence="12">
    <location>
        <begin position="7"/>
        <end position="203"/>
    </location>
</feature>
<evidence type="ECO:0000256" key="3">
    <source>
        <dbReference type="ARBA" id="ARBA00022605"/>
    </source>
</evidence>
<sequence length="206" mass="23043">MSLQVTLVDYGCGNILSITRALEECGAKVTLSQDPNCIMNADRLILPGVGAFGHCVNMIKQRNLFEPLQAYFATQRPALGICVGMQMLLTQSEEYGEHAGIGFIPGNVVKIKVSDDKRKRVPSVGWAKMMIPQSTNPFYMLNNEWFYFVHSYVARPHDTQNILGEYSYLDEQVTALIAKDNVVGCQFHPEKSGQAGLAFFRKFLQL</sequence>
<accession>A0A0Q9YI90</accession>
<protein>
    <recommendedName>
        <fullName evidence="10">Imidazole glycerol phosphate synthase subunit HisH</fullName>
        <ecNumber evidence="10">4.3.2.10</ecNumber>
    </recommendedName>
    <alternativeName>
        <fullName evidence="10">IGP synthase glutaminase subunit</fullName>
        <ecNumber evidence="10">3.5.1.2</ecNumber>
    </alternativeName>
    <alternativeName>
        <fullName evidence="10">IGP synthase subunit HisH</fullName>
    </alternativeName>
    <alternativeName>
        <fullName evidence="10">ImGP synthase subunit HisH</fullName>
        <shortName evidence="10">IGPS subunit HisH</shortName>
    </alternativeName>
</protein>
<comment type="subcellular location">
    <subcellularLocation>
        <location evidence="10">Cytoplasm</location>
    </subcellularLocation>
</comment>
<keyword evidence="6 10" id="KW-0368">Histidine biosynthesis</keyword>
<dbReference type="GO" id="GO:0005737">
    <property type="term" value="C:cytoplasm"/>
    <property type="evidence" value="ECO:0007669"/>
    <property type="project" value="UniProtKB-SubCell"/>
</dbReference>
<dbReference type="SUPFAM" id="SSF52317">
    <property type="entry name" value="Class I glutamine amidotransferase-like"/>
    <property type="match status" value="1"/>
</dbReference>
<keyword evidence="13" id="KW-0328">Glycosyltransferase</keyword>
<dbReference type="InterPro" id="IPR029062">
    <property type="entry name" value="Class_I_gatase-like"/>
</dbReference>
<dbReference type="EC" id="3.5.1.2" evidence="10"/>
<comment type="pathway">
    <text evidence="1 10">Amino-acid biosynthesis; L-histidine biosynthesis; L-histidine from 5-phospho-alpha-D-ribose 1-diphosphate: step 5/9.</text>
</comment>
<dbReference type="GO" id="GO:0004359">
    <property type="term" value="F:glutaminase activity"/>
    <property type="evidence" value="ECO:0007669"/>
    <property type="project" value="UniProtKB-EC"/>
</dbReference>
<dbReference type="PIRSF" id="PIRSF000495">
    <property type="entry name" value="Amidotransf_hisH"/>
    <property type="match status" value="1"/>
</dbReference>
<dbReference type="PANTHER" id="PTHR42701">
    <property type="entry name" value="IMIDAZOLE GLYCEROL PHOSPHATE SYNTHASE SUBUNIT HISH"/>
    <property type="match status" value="1"/>
</dbReference>
<evidence type="ECO:0000256" key="4">
    <source>
        <dbReference type="ARBA" id="ARBA00022801"/>
    </source>
</evidence>
<evidence type="ECO:0000256" key="7">
    <source>
        <dbReference type="ARBA" id="ARBA00023239"/>
    </source>
</evidence>
<keyword evidence="3 10" id="KW-0028">Amino-acid biosynthesis</keyword>
<dbReference type="PANTHER" id="PTHR42701:SF1">
    <property type="entry name" value="IMIDAZOLE GLYCEROL PHOSPHATE SYNTHASE SUBUNIT HISH"/>
    <property type="match status" value="1"/>
</dbReference>
<evidence type="ECO:0000313" key="13">
    <source>
        <dbReference type="EMBL" id="KRG20303.1"/>
    </source>
</evidence>
<evidence type="ECO:0000259" key="12">
    <source>
        <dbReference type="Pfam" id="PF00117"/>
    </source>
</evidence>
<reference evidence="14" key="2">
    <citation type="journal article" date="2016" name="Genome Announc.">
        <title>Draft Genome Sequences of Two Novel Amoeba-Resistant Intranuclear Bacteria, 'Candidatus Berkiella cookevillensis' and 'Candidatus Berkiella aquae'.</title>
        <authorList>
            <person name="Mehari Y.T."/>
            <person name="Arivett B.A."/>
            <person name="Farone A.L."/>
            <person name="Gunderson J.H."/>
            <person name="Farone M.B."/>
        </authorList>
    </citation>
    <scope>NUCLEOTIDE SEQUENCE</scope>
    <source>
        <strain evidence="14">HT99</strain>
    </source>
</reference>
<evidence type="ECO:0000313" key="14">
    <source>
        <dbReference type="EMBL" id="MCS5712329.1"/>
    </source>
</evidence>
<evidence type="ECO:0000256" key="6">
    <source>
        <dbReference type="ARBA" id="ARBA00023102"/>
    </source>
</evidence>
<dbReference type="EMBL" id="LKAJ01000013">
    <property type="protein sequence ID" value="KRG20303.1"/>
    <property type="molecule type" value="Genomic_DNA"/>
</dbReference>
<dbReference type="CDD" id="cd01748">
    <property type="entry name" value="GATase1_IGP_Synthase"/>
    <property type="match status" value="1"/>
</dbReference>
<dbReference type="PROSITE" id="PS51273">
    <property type="entry name" value="GATASE_TYPE_1"/>
    <property type="match status" value="1"/>
</dbReference>
<keyword evidence="15" id="KW-1185">Reference proteome</keyword>
<keyword evidence="5 10" id="KW-0315">Glutamine amidotransferase</keyword>
<keyword evidence="10" id="KW-0963">Cytoplasm</keyword>
<dbReference type="PATRIC" id="fig|1590043.3.peg.2595"/>
<feature type="active site" evidence="10 11">
    <location>
        <position position="190"/>
    </location>
</feature>
<dbReference type="GO" id="GO:0000107">
    <property type="term" value="F:imidazoleglycerol-phosphate synthase activity"/>
    <property type="evidence" value="ECO:0007669"/>
    <property type="project" value="UniProtKB-UniRule"/>
</dbReference>
<feature type="active site" evidence="10 11">
    <location>
        <position position="188"/>
    </location>
</feature>
<evidence type="ECO:0000313" key="15">
    <source>
        <dbReference type="Proteomes" id="UP000051497"/>
    </source>
</evidence>
<comment type="catalytic activity">
    <reaction evidence="8 10">
        <text>5-[(5-phospho-1-deoxy-D-ribulos-1-ylimino)methylamino]-1-(5-phospho-beta-D-ribosyl)imidazole-4-carboxamide + L-glutamine = D-erythro-1-(imidazol-4-yl)glycerol 3-phosphate + 5-amino-1-(5-phospho-beta-D-ribosyl)imidazole-4-carboxamide + L-glutamate + H(+)</text>
        <dbReference type="Rhea" id="RHEA:24793"/>
        <dbReference type="ChEBI" id="CHEBI:15378"/>
        <dbReference type="ChEBI" id="CHEBI:29985"/>
        <dbReference type="ChEBI" id="CHEBI:58278"/>
        <dbReference type="ChEBI" id="CHEBI:58359"/>
        <dbReference type="ChEBI" id="CHEBI:58475"/>
        <dbReference type="ChEBI" id="CHEBI:58525"/>
        <dbReference type="EC" id="4.3.2.10"/>
    </reaction>
</comment>
<dbReference type="EMBL" id="LKAJ02000001">
    <property type="protein sequence ID" value="MCS5712329.1"/>
    <property type="molecule type" value="Genomic_DNA"/>
</dbReference>
<feature type="active site" description="Nucleophile" evidence="10 11">
    <location>
        <position position="82"/>
    </location>
</feature>
<dbReference type="Proteomes" id="UP000051497">
    <property type="component" value="Unassembled WGS sequence"/>
</dbReference>
<comment type="catalytic activity">
    <reaction evidence="9 10">
        <text>L-glutamine + H2O = L-glutamate + NH4(+)</text>
        <dbReference type="Rhea" id="RHEA:15889"/>
        <dbReference type="ChEBI" id="CHEBI:15377"/>
        <dbReference type="ChEBI" id="CHEBI:28938"/>
        <dbReference type="ChEBI" id="CHEBI:29985"/>
        <dbReference type="ChEBI" id="CHEBI:58359"/>
        <dbReference type="EC" id="3.5.1.2"/>
    </reaction>
</comment>
<evidence type="ECO:0000256" key="5">
    <source>
        <dbReference type="ARBA" id="ARBA00022962"/>
    </source>
</evidence>
<dbReference type="HAMAP" id="MF_00278">
    <property type="entry name" value="HisH"/>
    <property type="match status" value="1"/>
</dbReference>
<dbReference type="GO" id="GO:0016829">
    <property type="term" value="F:lyase activity"/>
    <property type="evidence" value="ECO:0007669"/>
    <property type="project" value="UniProtKB-KW"/>
</dbReference>